<dbReference type="EMBL" id="JAVRHU010000004">
    <property type="protein sequence ID" value="MDT0622630.1"/>
    <property type="molecule type" value="Genomic_DNA"/>
</dbReference>
<keyword evidence="1" id="KW-0472">Membrane</keyword>
<evidence type="ECO:0000313" key="3">
    <source>
        <dbReference type="Proteomes" id="UP001250662"/>
    </source>
</evidence>
<evidence type="ECO:0000313" key="2">
    <source>
        <dbReference type="EMBL" id="MDT0622630.1"/>
    </source>
</evidence>
<proteinExistence type="predicted"/>
<name>A0ABU3BKJ7_9FLAO</name>
<organism evidence="2 3">
    <name type="scientific">Croceitalea vernalis</name>
    <dbReference type="NCBI Taxonomy" id="3075599"/>
    <lineage>
        <taxon>Bacteria</taxon>
        <taxon>Pseudomonadati</taxon>
        <taxon>Bacteroidota</taxon>
        <taxon>Flavobacteriia</taxon>
        <taxon>Flavobacteriales</taxon>
        <taxon>Flavobacteriaceae</taxon>
        <taxon>Croceitalea</taxon>
    </lineage>
</organism>
<evidence type="ECO:0000256" key="1">
    <source>
        <dbReference type="SAM" id="Phobius"/>
    </source>
</evidence>
<gene>
    <name evidence="2" type="ORF">RM520_13450</name>
</gene>
<sequence>MSKIQERIAELDKVSKKTRTVNNILWVFVFALVALAGYFAYESSVKEKEIEKLLSLSNDAKEKLALSESTTQAKFDSIIRASDADLWQQAKKINTLKAYSNYAQENPYDSIHKADLIKAVNNLLSNVGYVQYQETNGNKLYTVNTEIHLEGEYVQFKNDKAIRNGAIGINDCGADNSKRIDVINKGKTVRVNKLCEAPGSQSIWAEIAYSN</sequence>
<protein>
    <submittedName>
        <fullName evidence="2">Uncharacterized protein</fullName>
    </submittedName>
</protein>
<dbReference type="Proteomes" id="UP001250662">
    <property type="component" value="Unassembled WGS sequence"/>
</dbReference>
<comment type="caution">
    <text evidence="2">The sequence shown here is derived from an EMBL/GenBank/DDBJ whole genome shotgun (WGS) entry which is preliminary data.</text>
</comment>
<keyword evidence="3" id="KW-1185">Reference proteome</keyword>
<accession>A0ABU3BKJ7</accession>
<reference evidence="2 3" key="1">
    <citation type="submission" date="2023-09" db="EMBL/GenBank/DDBJ databases">
        <authorList>
            <person name="Rey-Velasco X."/>
        </authorList>
    </citation>
    <scope>NUCLEOTIDE SEQUENCE [LARGE SCALE GENOMIC DNA]</scope>
    <source>
        <strain evidence="2 3">P007</strain>
    </source>
</reference>
<feature type="transmembrane region" description="Helical" evidence="1">
    <location>
        <begin position="21"/>
        <end position="41"/>
    </location>
</feature>
<keyword evidence="1" id="KW-0812">Transmembrane</keyword>
<dbReference type="RefSeq" id="WP_311388342.1">
    <property type="nucleotide sequence ID" value="NZ_JAVRHU010000004.1"/>
</dbReference>
<keyword evidence="1" id="KW-1133">Transmembrane helix</keyword>